<dbReference type="GO" id="GO:0003963">
    <property type="term" value="F:RNA-3'-phosphate cyclase activity"/>
    <property type="evidence" value="ECO:0007669"/>
    <property type="project" value="UniProtKB-EC"/>
</dbReference>
<reference evidence="2" key="2">
    <citation type="journal article" date="2011" name="Microb. Ecol.">
        <title>Taxonomic and Functional Metagenomic Profiling of the Microbial Community in the Anoxic Sediment of a Sub-saline Shallow Lake (Laguna de Carrizo, Central Spain).</title>
        <authorList>
            <person name="Ferrer M."/>
            <person name="Guazzaroni M.E."/>
            <person name="Richter M."/>
            <person name="Garcia-Salamanca A."/>
            <person name="Yarza P."/>
            <person name="Suarez-Suarez A."/>
            <person name="Solano J."/>
            <person name="Alcaide M."/>
            <person name="van Dillewijn P."/>
            <person name="Molina-Henares M.A."/>
            <person name="Lopez-Cortes N."/>
            <person name="Al-Ramahi Y."/>
            <person name="Guerrero C."/>
            <person name="Acosta A."/>
            <person name="de Eugenio L.I."/>
            <person name="Martinez V."/>
            <person name="Marques S."/>
            <person name="Rojo F."/>
            <person name="Santero E."/>
            <person name="Genilloud O."/>
            <person name="Perez-Perez J."/>
            <person name="Rossello-Mora R."/>
            <person name="Ramos J.L."/>
        </authorList>
    </citation>
    <scope>NUCLEOTIDE SEQUENCE</scope>
</reference>
<dbReference type="PANTHER" id="PTHR11096:SF0">
    <property type="entry name" value="RNA 3'-TERMINAL PHOSPHATE CYCLASE"/>
    <property type="match status" value="1"/>
</dbReference>
<dbReference type="GO" id="GO:0006396">
    <property type="term" value="P:RNA processing"/>
    <property type="evidence" value="ECO:0007669"/>
    <property type="project" value="InterPro"/>
</dbReference>
<dbReference type="InterPro" id="IPR037136">
    <property type="entry name" value="RNA3'_phos_cyclase_dom_sf"/>
</dbReference>
<dbReference type="Pfam" id="PF01137">
    <property type="entry name" value="RTC"/>
    <property type="match status" value="1"/>
</dbReference>
<protein>
    <submittedName>
        <fullName evidence="2">RNA 3'-terminal phosphate cyclase</fullName>
        <ecNumber evidence="2">6.5.1.4</ecNumber>
    </submittedName>
</protein>
<accession>D9PGS8</accession>
<evidence type="ECO:0000313" key="2">
    <source>
        <dbReference type="EMBL" id="EFK97237.1"/>
    </source>
</evidence>
<dbReference type="InterPro" id="IPR000228">
    <property type="entry name" value="RNA3'_term_phos_cyc"/>
</dbReference>
<reference evidence="2" key="1">
    <citation type="submission" date="2010-07" db="EMBL/GenBank/DDBJ databases">
        <authorList>
            <consortium name="CONSOLIDER consortium CSD2007-00005"/>
            <person name="Guazzaroni M.-E."/>
            <person name="Richter M."/>
            <person name="Garcia-Salamanca A."/>
            <person name="Yarza P."/>
            <person name="Ferrer M."/>
        </authorList>
    </citation>
    <scope>NUCLEOTIDE SEQUENCE</scope>
</reference>
<dbReference type="Gene3D" id="3.65.10.20">
    <property type="entry name" value="RNA 3'-terminal phosphate cyclase domain"/>
    <property type="match status" value="1"/>
</dbReference>
<name>D9PGS8_9ZZZZ</name>
<proteinExistence type="predicted"/>
<sequence>MGARGKPAEGVADEAVEAFLVFRATGAAVDCFLADQLILAVAIAHGTSELRCDRISQHLLTNAEVIRAFLPAAIEIQGTLGSPAGYLFRA</sequence>
<dbReference type="PANTHER" id="PTHR11096">
    <property type="entry name" value="RNA 3' TERMINAL PHOSPHATE CYCLASE"/>
    <property type="match status" value="1"/>
</dbReference>
<dbReference type="EMBL" id="ADZX01000302">
    <property type="protein sequence ID" value="EFK97237.1"/>
    <property type="molecule type" value="Genomic_DNA"/>
</dbReference>
<dbReference type="EC" id="6.5.1.4" evidence="2"/>
<dbReference type="InterPro" id="IPR023797">
    <property type="entry name" value="RNA3'_phos_cyclase_dom"/>
</dbReference>
<dbReference type="AlphaFoldDB" id="D9PGS8"/>
<keyword evidence="2" id="KW-0436">Ligase</keyword>
<gene>
    <name evidence="2" type="primary">rtcA</name>
    <name evidence="2" type="ORF">LDC_0725</name>
</gene>
<organism evidence="2">
    <name type="scientific">sediment metagenome</name>
    <dbReference type="NCBI Taxonomy" id="749907"/>
    <lineage>
        <taxon>unclassified sequences</taxon>
        <taxon>metagenomes</taxon>
        <taxon>ecological metagenomes</taxon>
    </lineage>
</organism>
<feature type="domain" description="RNA 3'-terminal phosphate cyclase" evidence="1">
    <location>
        <begin position="24"/>
        <end position="76"/>
    </location>
</feature>
<evidence type="ECO:0000259" key="1">
    <source>
        <dbReference type="Pfam" id="PF01137"/>
    </source>
</evidence>
<comment type="caution">
    <text evidence="2">The sequence shown here is derived from an EMBL/GenBank/DDBJ whole genome shotgun (WGS) entry which is preliminary data.</text>
</comment>